<feature type="region of interest" description="Disordered" evidence="16">
    <location>
        <begin position="1419"/>
        <end position="1445"/>
    </location>
</feature>
<name>A0A9P0KQR8_ACAOB</name>
<evidence type="ECO:0000256" key="9">
    <source>
        <dbReference type="ARBA" id="ARBA00022777"/>
    </source>
</evidence>
<dbReference type="GO" id="GO:0005524">
    <property type="term" value="F:ATP binding"/>
    <property type="evidence" value="ECO:0007669"/>
    <property type="project" value="UniProtKB-KW"/>
</dbReference>
<evidence type="ECO:0000256" key="10">
    <source>
        <dbReference type="ARBA" id="ARBA00022840"/>
    </source>
</evidence>
<feature type="region of interest" description="Disordered" evidence="16">
    <location>
        <begin position="2694"/>
        <end position="2728"/>
    </location>
</feature>
<feature type="coiled-coil region" evidence="15">
    <location>
        <begin position="641"/>
        <end position="710"/>
    </location>
</feature>
<keyword evidence="6" id="KW-0723">Serine/threonine-protein kinase</keyword>
<dbReference type="CDD" id="cd13983">
    <property type="entry name" value="STKc_WNK"/>
    <property type="match status" value="1"/>
</dbReference>
<dbReference type="GO" id="GO:0006884">
    <property type="term" value="P:cell volume homeostasis"/>
    <property type="evidence" value="ECO:0007669"/>
    <property type="project" value="UniProtKB-ARBA"/>
</dbReference>
<feature type="region of interest" description="Disordered" evidence="16">
    <location>
        <begin position="720"/>
        <end position="891"/>
    </location>
</feature>
<evidence type="ECO:0000256" key="5">
    <source>
        <dbReference type="ARBA" id="ARBA00022490"/>
    </source>
</evidence>
<feature type="region of interest" description="Disordered" evidence="16">
    <location>
        <begin position="1654"/>
        <end position="1676"/>
    </location>
</feature>
<sequence>MKVMENDEQKHDKKLRTLSCSSIPYDNIIENLAPFRKRFCNIQLFPANSDKEEEQGKEAGGQESQKLSCKEIEPVVRSVVDSIIDMAVEIIEKNQHHLETTMEPSDGRILSCLTPDYKSRIICNTSETLPSLYIPKIIQTPSTDNLIDAKNFVEEYEEFHDSCSEMADSEVAIGQVIDELSENVDRAIMEKQNKKKKYKSVKHGGVTSLIPIETDSNAEDDTEAVQNDKRLLEVGAMYNIPKNLFQSTEMTEITEQTIDELHRNDENAENNPDMVEQPVVVNLNLSKEGKIEDDDDVYRPIAVSPDGRFFKYEEEIGRGSFKTVYRGLDTQTGVAVAWCELQEKKLNKAERQRFREEAEMLKKLQHPNIVRFYNYWESSGPKRKNIVLVTELMLSGTLKTYLRRFKKINPKVLKSWCRQILKGLAFLHSRSPPIIHRDLKCDNIFITGTTGSVKIGDLGLATLKNRSFAKSVIGTPEFMAPEMYEEHYDESVDVYAFGMCMLEMATSEYPYSECTGPAQIYKKVISGVKPASFDKVQNPEVKDVIESCIRPRKEDRPKVKELLSHAFFEEDVGLKVEVVSEEGKKIVFRLRVIDPKKRTHKHKENEAIQFEFDLETDRYNTIAEEMAKSGIIFEDDAKTVAQLLKTQITQITKEREKKSKEEEALAQQLQYQQYLQQQVEQQISQQQQQQAQAQQQAAQAQQQAQQQAAAQQVASQQAQTVPQPQQVQPPPQQTQYQQQPQSQQQQQYTQQQSYPGQQQQQQNYQPQSQQQVLQTGDQQQMHYQQQQDQHQKQYQQQQSLAEQKQQEMQNQYIHQQQHQQQQQQADTMMQYNQQQTIVQQPQDIQQQPVMYQQTQQPPQQPPVQQPQQDQQQQHQSPPLLQRQQSVDPVQQQPIIHKQPAPTHFVQQNYISENVPQQAEFVHMQQQQQENQHKLSSVSQPDTLQPTPPQQEHRLSVDSQLEKVQQALAQQQEQTIPNYQQQQNYQQASFSQQQPNYQQHSSYPQQQSFQQQQPPIPQQQQNYQNQQGYQQPPQGYQPQEYQQPQQPQQQSGYVQQDQQQQIIQNYPNVQPLAQDVGGQFVQQQQSYQQPAQQQTQQPQQNYVQPQYQQQQSYQQSGQQANVYDQNYQQQPNYIHQQTSQQAYSQPQQSAPQASYGATQPQAQQPTYPSQQQQPLQSYPQQTTQQVSYTQQSAPQQPSYSAQQQPVYMQPQYQGQYQQNDQQYQPPPQPQQQQYVDQQQYIQQSVPDQQQYIKQPPVEPQQPQQQYPVPPQAIDPQQQQYLQQQNVDQQQYIQQQQQPVNQQNVEYIHQPVVDTSQQYIQQQGMEASQQYMQQNVDPNHVYQQQQPQVAPQYVQQSSQNYPLEQGSQQVLPQQQQQQVLQQQQQQADIVPEHQQLGHRLSASEVPPMNLAELQQKLAQQVKLTDQHRVSTTSLPPMPSFDSQPDHRRLSTISQPASVQDYTMQLAEQQVLESEAQIQQAQAKVPVLPPLDLQPPIIEGQIHACCPLETIPSVESLVSNAPASPTGLQPAQMQETKSEEQDISASDQVSSESVEEKQHQSQRERRKRAALKHQLVVDKVYPDGTVECRLLCKQKTISFKFNRLDTKPSHILDGMIKQKLLKEEPHKQLSEHLQEVIDRLKEEPDKIPECAREKNVYVQKRDETSSQSMKSNYVDPAPQDEFHNIKTTLAETMYQNLRCRESLNSSGTVSRKTSTASEYTPEHTYIMNNKPLAEQTSVSYAAEKCLIASMETPSAVDLKEECPNEDHIDHTDVLKNELTNSLMQKENAKLVPGQKVNLKMFVMAVDKENGQTTEPGKPEDEVQKQADKPEEKVDKLHDPSLKVPQRKISRFLVSPVLSGQLDLPKDKEISKETTDVTPLVEKPPESVSAEPPKPVLPPATSTEPIRKNSAPLETTRTSAEMEKVIEPKMSVCSLKEESTIKEEPVCGPEPINTIEQLKISLDNLKHSSHPKKDSGESDAKKVASAIEVSKSSTTSVQAPPQQVPAPQQQQSQQHIPPIIQQQPNQAPSQQPSAQQTTPVMQSQAQPVLATSQPPPIMQPTQQPLLVQQPSQSVIPQPVPQPQPPMSQSQTAMPPAPAQTSVPQQAYVPISISQQFVPTAMPQASASVQQIPGTVPPPAMTLANSLPQQMDIPMSIPPPCAMSQPAPHVLPNSSVPPAGVTVSDSSLLASVVPPVTTLPTPMGGGYQPPIAQQMPPVGQPQDVPLPNVMYQQQIYAGHPPISSSVSVQNLSVSASQGLPGFQHSVSIDDTLQNYAVKKVPDNLKQILESSAKGSQASTPQSDMKYDAHLQSLQHKLSAIPLVRTQQNNTLQLDTTAANASCHHPGGVTSGPTTSEILSPVAEPEQQQQQACFSTTAPATVTTSGGPIHLAELNDKLRRINSRCDSAEKTDGEVQTIQEGAAQGCGQALPQDYSQQPPSSAVSRERRVSRFKVSVVTEPDKSKLIIPPEVQDRRDSTVSVSSENETRRVADYATVINTTFDSLKTTLVKSLPSGAVEEVPLVQEEEVSNIKPHEVGNNNDIGTAHLRTKPSYTRQHPDVYFHSMRSLKKSISYVDLKKQIEHLLPIKENMELAPNPRRKNSGRRVSKSFRQFPQIVVHPPDNYQLTNSMPDIHSFLVKKCKEKHSGSLFDQNASCPDLTDDSYFNNIETASVSSIEVEEDCECSESASVCSDSVFYRHETRPTRESPSREAVKLKYSSSIPRRKKKDDSPSDLLRRNWKVKHSTSMHNLPRTKPLEPAFDNYYTVHGERHFSHHCPPWSTGNPRYAFPDFNPFFTPPRFSYFGALEAAAGLFHPSVTLPAPEVIYKCCCGGATCKTVVPIYEYLETYFVKREETFEEMLNRQKAELNALMEAHRKQQLEYMEFHRKQTERK</sequence>
<evidence type="ECO:0000256" key="16">
    <source>
        <dbReference type="SAM" id="MobiDB-lite"/>
    </source>
</evidence>
<dbReference type="PROSITE" id="PS00108">
    <property type="entry name" value="PROTEIN_KINASE_ST"/>
    <property type="match status" value="1"/>
</dbReference>
<comment type="catalytic activity">
    <reaction evidence="13">
        <text>L-seryl-[protein] + ATP = O-phospho-L-seryl-[protein] + ADP + H(+)</text>
        <dbReference type="Rhea" id="RHEA:17989"/>
        <dbReference type="Rhea" id="RHEA-COMP:9863"/>
        <dbReference type="Rhea" id="RHEA-COMP:11604"/>
        <dbReference type="ChEBI" id="CHEBI:15378"/>
        <dbReference type="ChEBI" id="CHEBI:29999"/>
        <dbReference type="ChEBI" id="CHEBI:30616"/>
        <dbReference type="ChEBI" id="CHEBI:83421"/>
        <dbReference type="ChEBI" id="CHEBI:456216"/>
        <dbReference type="EC" id="2.7.11.1"/>
    </reaction>
</comment>
<dbReference type="InterPro" id="IPR050588">
    <property type="entry name" value="WNK_Ser-Thr_kinase"/>
</dbReference>
<evidence type="ECO:0000256" key="4">
    <source>
        <dbReference type="ARBA" id="ARBA00022473"/>
    </source>
</evidence>
<dbReference type="SUPFAM" id="SSF56112">
    <property type="entry name" value="Protein kinase-like (PK-like)"/>
    <property type="match status" value="1"/>
</dbReference>
<keyword evidence="11 15" id="KW-0175">Coiled coil</keyword>
<evidence type="ECO:0000256" key="7">
    <source>
        <dbReference type="ARBA" id="ARBA00022679"/>
    </source>
</evidence>
<dbReference type="GO" id="GO:0004674">
    <property type="term" value="F:protein serine/threonine kinase activity"/>
    <property type="evidence" value="ECO:0007669"/>
    <property type="project" value="UniProtKB-KW"/>
</dbReference>
<dbReference type="Gene3D" id="3.10.20.90">
    <property type="entry name" value="Phosphatidylinositol 3-kinase Catalytic Subunit, Chain A, domain 1"/>
    <property type="match status" value="1"/>
</dbReference>
<dbReference type="InterPro" id="IPR056865">
    <property type="entry name" value="CCTL2_WNK"/>
</dbReference>
<feature type="compositionally biased region" description="Low complexity" evidence="16">
    <location>
        <begin position="865"/>
        <end position="891"/>
    </location>
</feature>
<accession>A0A9P0KQR8</accession>
<evidence type="ECO:0000256" key="12">
    <source>
        <dbReference type="ARBA" id="ARBA00047899"/>
    </source>
</evidence>
<dbReference type="GO" id="GO:0140693">
    <property type="term" value="F:molecular condensate scaffold activity"/>
    <property type="evidence" value="ECO:0007669"/>
    <property type="project" value="UniProtKB-ARBA"/>
</dbReference>
<feature type="domain" description="Protein kinase" evidence="17">
    <location>
        <begin position="310"/>
        <end position="568"/>
    </location>
</feature>
<feature type="compositionally biased region" description="Polar residues" evidence="16">
    <location>
        <begin position="1419"/>
        <end position="1432"/>
    </location>
</feature>
<dbReference type="InterPro" id="IPR000719">
    <property type="entry name" value="Prot_kinase_dom"/>
</dbReference>
<evidence type="ECO:0000256" key="13">
    <source>
        <dbReference type="ARBA" id="ARBA00048679"/>
    </source>
</evidence>
<evidence type="ECO:0000313" key="18">
    <source>
        <dbReference type="EMBL" id="CAH1975438.1"/>
    </source>
</evidence>
<feature type="region of interest" description="Disordered" evidence="16">
    <location>
        <begin position="1133"/>
        <end position="1238"/>
    </location>
</feature>
<dbReference type="EMBL" id="CAKOFQ010006836">
    <property type="protein sequence ID" value="CAH1975438.1"/>
    <property type="molecule type" value="Genomic_DNA"/>
</dbReference>
<keyword evidence="5" id="KW-0963">Cytoplasm</keyword>
<dbReference type="InterPro" id="IPR024678">
    <property type="entry name" value="Kinase_OSR1/WNK_CCT"/>
</dbReference>
<feature type="compositionally biased region" description="Basic and acidic residues" evidence="16">
    <location>
        <begin position="1861"/>
        <end position="1871"/>
    </location>
</feature>
<dbReference type="PANTHER" id="PTHR13902">
    <property type="entry name" value="SERINE/THREONINE-PROTEIN KINASE WNK WITH NO LYSINE -RELATED"/>
    <property type="match status" value="1"/>
</dbReference>
<evidence type="ECO:0000256" key="8">
    <source>
        <dbReference type="ARBA" id="ARBA00022741"/>
    </source>
</evidence>
<feature type="compositionally biased region" description="Low complexity" evidence="16">
    <location>
        <begin position="733"/>
        <end position="857"/>
    </location>
</feature>
<dbReference type="OrthoDB" id="4062651at2759"/>
<evidence type="ECO:0000259" key="17">
    <source>
        <dbReference type="PROSITE" id="PS50011"/>
    </source>
</evidence>
<evidence type="ECO:0000256" key="14">
    <source>
        <dbReference type="ARBA" id="ARBA00061662"/>
    </source>
</evidence>
<keyword evidence="7" id="KW-0808">Transferase</keyword>
<dbReference type="GO" id="GO:0071474">
    <property type="term" value="P:cellular hyperosmotic response"/>
    <property type="evidence" value="ECO:0007669"/>
    <property type="project" value="UniProtKB-ARBA"/>
</dbReference>
<keyword evidence="8" id="KW-0547">Nucleotide-binding</keyword>
<feature type="compositionally biased region" description="Basic and acidic residues" evidence="16">
    <location>
        <begin position="1551"/>
        <end position="1560"/>
    </location>
</feature>
<evidence type="ECO:0000256" key="3">
    <source>
        <dbReference type="ARBA" id="ARBA00012513"/>
    </source>
</evidence>
<dbReference type="GO" id="GO:0005737">
    <property type="term" value="C:cytoplasm"/>
    <property type="evidence" value="ECO:0007669"/>
    <property type="project" value="UniProtKB-SubCell"/>
</dbReference>
<keyword evidence="10" id="KW-0067">ATP-binding</keyword>
<dbReference type="Pfam" id="PF00069">
    <property type="entry name" value="Pkinase"/>
    <property type="match status" value="1"/>
</dbReference>
<comment type="cofactor">
    <cofactor evidence="1">
        <name>Mg(2+)</name>
        <dbReference type="ChEBI" id="CHEBI:18420"/>
    </cofactor>
</comment>
<dbReference type="Gene3D" id="1.10.510.10">
    <property type="entry name" value="Transferase(Phosphotransferase) domain 1"/>
    <property type="match status" value="1"/>
</dbReference>
<protein>
    <recommendedName>
        <fullName evidence="3">non-specific serine/threonine protein kinase</fullName>
        <ecNumber evidence="3">2.7.11.1</ecNumber>
    </recommendedName>
</protein>
<feature type="region of interest" description="Disordered" evidence="16">
    <location>
        <begin position="1515"/>
        <end position="1565"/>
    </location>
</feature>
<comment type="similarity">
    <text evidence="14">Belongs to the protein kinase superfamily. Ser/Thr protein kinase family. WNK subfamily.</text>
</comment>
<dbReference type="Proteomes" id="UP001152888">
    <property type="component" value="Unassembled WGS sequence"/>
</dbReference>
<feature type="region of interest" description="Disordered" evidence="16">
    <location>
        <begin position="1805"/>
        <end position="1838"/>
    </location>
</feature>
<feature type="region of interest" description="Disordered" evidence="16">
    <location>
        <begin position="1080"/>
        <end position="1118"/>
    </location>
</feature>
<dbReference type="SMART" id="SM00220">
    <property type="entry name" value="S_TKc"/>
    <property type="match status" value="1"/>
</dbReference>
<keyword evidence="19" id="KW-1185">Reference proteome</keyword>
<feature type="compositionally biased region" description="Basic and acidic residues" evidence="16">
    <location>
        <begin position="1813"/>
        <end position="1837"/>
    </location>
</feature>
<evidence type="ECO:0000256" key="2">
    <source>
        <dbReference type="ARBA" id="ARBA00004496"/>
    </source>
</evidence>
<dbReference type="InterPro" id="IPR008271">
    <property type="entry name" value="Ser/Thr_kinase_AS"/>
</dbReference>
<feature type="compositionally biased region" description="Low complexity" evidence="16">
    <location>
        <begin position="1229"/>
        <end position="1238"/>
    </location>
</feature>
<gene>
    <name evidence="18" type="ORF">ACAOBT_LOCUS11612</name>
</gene>
<reference evidence="18" key="1">
    <citation type="submission" date="2022-03" db="EMBL/GenBank/DDBJ databases">
        <authorList>
            <person name="Sayadi A."/>
        </authorList>
    </citation>
    <scope>NUCLEOTIDE SEQUENCE</scope>
</reference>
<keyword evidence="9" id="KW-0418">Kinase</keyword>
<feature type="compositionally biased region" description="Low complexity" evidence="16">
    <location>
        <begin position="2055"/>
        <end position="2072"/>
    </location>
</feature>
<feature type="compositionally biased region" description="Basic and acidic residues" evidence="16">
    <location>
        <begin position="2694"/>
        <end position="2708"/>
    </location>
</feature>
<feature type="coiled-coil region" evidence="15">
    <location>
        <begin position="2847"/>
        <end position="2874"/>
    </location>
</feature>
<comment type="catalytic activity">
    <reaction evidence="12">
        <text>L-threonyl-[protein] + ATP = O-phospho-L-threonyl-[protein] + ADP + H(+)</text>
        <dbReference type="Rhea" id="RHEA:46608"/>
        <dbReference type="Rhea" id="RHEA-COMP:11060"/>
        <dbReference type="Rhea" id="RHEA-COMP:11605"/>
        <dbReference type="ChEBI" id="CHEBI:15378"/>
        <dbReference type="ChEBI" id="CHEBI:30013"/>
        <dbReference type="ChEBI" id="CHEBI:30616"/>
        <dbReference type="ChEBI" id="CHEBI:61977"/>
        <dbReference type="ChEBI" id="CHEBI:456216"/>
        <dbReference type="EC" id="2.7.11.1"/>
    </reaction>
</comment>
<feature type="region of interest" description="Disordered" evidence="16">
    <location>
        <begin position="921"/>
        <end position="955"/>
    </location>
</feature>
<feature type="region of interest" description="Disordered" evidence="16">
    <location>
        <begin position="977"/>
        <end position="1058"/>
    </location>
</feature>
<keyword evidence="4" id="KW-0217">Developmental protein</keyword>
<evidence type="ECO:0000256" key="15">
    <source>
        <dbReference type="SAM" id="Coils"/>
    </source>
</evidence>
<dbReference type="FunFam" id="1.10.510.10:FF:000006">
    <property type="entry name" value="Serine/threonine-protein kinase WNK1 isoform 2"/>
    <property type="match status" value="1"/>
</dbReference>
<organism evidence="18 19">
    <name type="scientific">Acanthoscelides obtectus</name>
    <name type="common">Bean weevil</name>
    <name type="synonym">Bruchus obtectus</name>
    <dbReference type="NCBI Taxonomy" id="200917"/>
    <lineage>
        <taxon>Eukaryota</taxon>
        <taxon>Metazoa</taxon>
        <taxon>Ecdysozoa</taxon>
        <taxon>Arthropoda</taxon>
        <taxon>Hexapoda</taxon>
        <taxon>Insecta</taxon>
        <taxon>Pterygota</taxon>
        <taxon>Neoptera</taxon>
        <taxon>Endopterygota</taxon>
        <taxon>Coleoptera</taxon>
        <taxon>Polyphaga</taxon>
        <taxon>Cucujiformia</taxon>
        <taxon>Chrysomeloidea</taxon>
        <taxon>Chrysomelidae</taxon>
        <taxon>Bruchinae</taxon>
        <taxon>Bruchini</taxon>
        <taxon>Acanthoscelides</taxon>
    </lineage>
</organism>
<feature type="region of interest" description="Disordered" evidence="16">
    <location>
        <begin position="1959"/>
        <end position="2095"/>
    </location>
</feature>
<feature type="compositionally biased region" description="Low complexity" evidence="16">
    <location>
        <begin position="1135"/>
        <end position="1222"/>
    </location>
</feature>
<comment type="subcellular location">
    <subcellularLocation>
        <location evidence="2">Cytoplasm</location>
    </subcellularLocation>
</comment>
<dbReference type="GO" id="GO:0140694">
    <property type="term" value="P:membraneless organelle assembly"/>
    <property type="evidence" value="ECO:0007669"/>
    <property type="project" value="UniProtKB-ARBA"/>
</dbReference>
<proteinExistence type="inferred from homology"/>
<feature type="compositionally biased region" description="Low complexity" evidence="16">
    <location>
        <begin position="1990"/>
        <end position="2036"/>
    </location>
</feature>
<feature type="compositionally biased region" description="Polar residues" evidence="16">
    <location>
        <begin position="1515"/>
        <end position="1532"/>
    </location>
</feature>
<comment type="caution">
    <text evidence="18">The sequence shown here is derived from an EMBL/GenBank/DDBJ whole genome shotgun (WGS) entry which is preliminary data.</text>
</comment>
<feature type="region of interest" description="Disordered" evidence="16">
    <location>
        <begin position="1861"/>
        <end position="1920"/>
    </location>
</feature>
<dbReference type="Pfam" id="PF12202">
    <property type="entry name" value="OSR1_C"/>
    <property type="match status" value="1"/>
</dbReference>
<dbReference type="Pfam" id="PF24889">
    <property type="entry name" value="CCTL2_WNK"/>
    <property type="match status" value="1"/>
</dbReference>
<feature type="compositionally biased region" description="Polar residues" evidence="16">
    <location>
        <begin position="1540"/>
        <end position="1549"/>
    </location>
</feature>
<evidence type="ECO:0000313" key="19">
    <source>
        <dbReference type="Proteomes" id="UP001152888"/>
    </source>
</evidence>
<feature type="compositionally biased region" description="Polar residues" evidence="16">
    <location>
        <begin position="2037"/>
        <end position="2048"/>
    </location>
</feature>
<dbReference type="EC" id="2.7.11.1" evidence="3"/>
<dbReference type="InterPro" id="IPR011009">
    <property type="entry name" value="Kinase-like_dom_sf"/>
</dbReference>
<dbReference type="FunFam" id="3.30.200.20:FF:001054">
    <property type="entry name" value="Serine/threonine-protein kinase WNK1"/>
    <property type="match status" value="1"/>
</dbReference>
<dbReference type="PROSITE" id="PS50011">
    <property type="entry name" value="PROTEIN_KINASE_DOM"/>
    <property type="match status" value="1"/>
</dbReference>
<evidence type="ECO:0000256" key="1">
    <source>
        <dbReference type="ARBA" id="ARBA00001946"/>
    </source>
</evidence>
<evidence type="ECO:0000256" key="6">
    <source>
        <dbReference type="ARBA" id="ARBA00022527"/>
    </source>
</evidence>
<dbReference type="Gene3D" id="3.30.200.20">
    <property type="entry name" value="Phosphorylase Kinase, domain 1"/>
    <property type="match status" value="1"/>
</dbReference>
<evidence type="ECO:0000256" key="11">
    <source>
        <dbReference type="ARBA" id="ARBA00023054"/>
    </source>
</evidence>
<feature type="compositionally biased region" description="Basic and acidic residues" evidence="16">
    <location>
        <begin position="1967"/>
        <end position="1978"/>
    </location>
</feature>